<dbReference type="Gene3D" id="2.10.25.10">
    <property type="entry name" value="Laminin"/>
    <property type="match status" value="1"/>
</dbReference>
<evidence type="ECO:0000313" key="4">
    <source>
        <dbReference type="EMBL" id="KAL3091248.1"/>
    </source>
</evidence>
<dbReference type="InterPro" id="IPR036084">
    <property type="entry name" value="Ser_inhib-like_sf"/>
</dbReference>
<evidence type="ECO:0000256" key="1">
    <source>
        <dbReference type="ARBA" id="ARBA00022900"/>
    </source>
</evidence>
<evidence type="ECO:0000259" key="3">
    <source>
        <dbReference type="Pfam" id="PF01826"/>
    </source>
</evidence>
<sequence>MFKILSFFLLFIAPFIAAYEPNCICPENEEPGQLSCNRCEPSCYNPRARICTLMFCTCSCDCVEGLLRDKKTKKCVSKEKCTH</sequence>
<dbReference type="GO" id="GO:0004867">
    <property type="term" value="F:serine-type endopeptidase inhibitor activity"/>
    <property type="evidence" value="ECO:0007669"/>
    <property type="project" value="UniProtKB-KW"/>
</dbReference>
<proteinExistence type="predicted"/>
<feature type="signal peptide" evidence="2">
    <location>
        <begin position="1"/>
        <end position="18"/>
    </location>
</feature>
<gene>
    <name evidence="4" type="ORF">niasHS_004399</name>
    <name evidence="6" type="ORF">niasHS_004951</name>
    <name evidence="5" type="ORF">niasHS_005516</name>
</gene>
<dbReference type="Proteomes" id="UP001620645">
    <property type="component" value="Unassembled WGS sequence"/>
</dbReference>
<dbReference type="EMBL" id="JBICCN010000122">
    <property type="protein sequence ID" value="KAL3091888.1"/>
    <property type="molecule type" value="Genomic_DNA"/>
</dbReference>
<reference evidence="6 7" key="1">
    <citation type="submission" date="2024-10" db="EMBL/GenBank/DDBJ databases">
        <authorList>
            <person name="Kim D."/>
        </authorList>
    </citation>
    <scope>NUCLEOTIDE SEQUENCE [LARGE SCALE GENOMIC DNA]</scope>
    <source>
        <strain evidence="6">Taebaek</strain>
    </source>
</reference>
<evidence type="ECO:0000313" key="5">
    <source>
        <dbReference type="EMBL" id="KAL3091888.1"/>
    </source>
</evidence>
<organism evidence="6 7">
    <name type="scientific">Heterodera schachtii</name>
    <name type="common">Sugarbeet cyst nematode worm</name>
    <name type="synonym">Tylenchus schachtii</name>
    <dbReference type="NCBI Taxonomy" id="97005"/>
    <lineage>
        <taxon>Eukaryota</taxon>
        <taxon>Metazoa</taxon>
        <taxon>Ecdysozoa</taxon>
        <taxon>Nematoda</taxon>
        <taxon>Chromadorea</taxon>
        <taxon>Rhabditida</taxon>
        <taxon>Tylenchina</taxon>
        <taxon>Tylenchomorpha</taxon>
        <taxon>Tylenchoidea</taxon>
        <taxon>Heteroderidae</taxon>
        <taxon>Heteroderinae</taxon>
        <taxon>Heterodera</taxon>
    </lineage>
</organism>
<evidence type="ECO:0000256" key="2">
    <source>
        <dbReference type="SAM" id="SignalP"/>
    </source>
</evidence>
<evidence type="ECO:0000313" key="6">
    <source>
        <dbReference type="EMBL" id="KAL3096313.1"/>
    </source>
</evidence>
<evidence type="ECO:0000313" key="7">
    <source>
        <dbReference type="Proteomes" id="UP001620645"/>
    </source>
</evidence>
<protein>
    <recommendedName>
        <fullName evidence="3">TIL domain-containing protein</fullName>
    </recommendedName>
</protein>
<keyword evidence="7" id="KW-1185">Reference proteome</keyword>
<keyword evidence="1" id="KW-0722">Serine protease inhibitor</keyword>
<keyword evidence="2" id="KW-0732">Signal</keyword>
<keyword evidence="1" id="KW-0646">Protease inhibitor</keyword>
<dbReference type="SUPFAM" id="SSF57567">
    <property type="entry name" value="Serine protease inhibitors"/>
    <property type="match status" value="1"/>
</dbReference>
<dbReference type="EMBL" id="JBICCN010000133">
    <property type="protein sequence ID" value="KAL3091248.1"/>
    <property type="molecule type" value="Genomic_DNA"/>
</dbReference>
<dbReference type="Pfam" id="PF01826">
    <property type="entry name" value="TIL"/>
    <property type="match status" value="1"/>
</dbReference>
<feature type="domain" description="TIL" evidence="3">
    <location>
        <begin position="25"/>
        <end position="81"/>
    </location>
</feature>
<dbReference type="InterPro" id="IPR002919">
    <property type="entry name" value="TIL_dom"/>
</dbReference>
<name>A0ABD2K0G3_HETSC</name>
<dbReference type="AlphaFoldDB" id="A0ABD2K0G3"/>
<comment type="caution">
    <text evidence="6">The sequence shown here is derived from an EMBL/GenBank/DDBJ whole genome shotgun (WGS) entry which is preliminary data.</text>
</comment>
<feature type="chain" id="PRO_5044724187" description="TIL domain-containing protein" evidence="2">
    <location>
        <begin position="19"/>
        <end position="83"/>
    </location>
</feature>
<accession>A0ABD2K0G3</accession>
<dbReference type="EMBL" id="JBICCN010000073">
    <property type="protein sequence ID" value="KAL3096313.1"/>
    <property type="molecule type" value="Genomic_DNA"/>
</dbReference>